<reference evidence="2 3" key="1">
    <citation type="submission" date="2017-06" db="EMBL/GenBank/DDBJ databases">
        <title>Genome sequencing of cyanobaciteial culture collection at National Institute for Environmental Studies (NIES).</title>
        <authorList>
            <person name="Hirose Y."/>
            <person name="Shimura Y."/>
            <person name="Fujisawa T."/>
            <person name="Nakamura Y."/>
            <person name="Kawachi M."/>
        </authorList>
    </citation>
    <scope>NUCLEOTIDE SEQUENCE [LARGE SCALE GENOMIC DNA]</scope>
    <source>
        <strain evidence="2 3">NIES-267</strain>
        <plasmid evidence="3">Plasmid4 dna</plasmid>
    </source>
</reference>
<sequence>MNKFIISLGLLTILTIPFTGGSSVFAQNNMDPKDRGCDEDAETITSTSGGRYWYGAFQAIDIRIELRKSEKCTAKWVKANVPKNTQLYLKNQSDNKLVSYMTKVNGWHYSNMWNYDETLEACVMLPNNREVCTSPI</sequence>
<dbReference type="OrthoDB" id="582541at2"/>
<feature type="signal peptide" evidence="1">
    <location>
        <begin position="1"/>
        <end position="26"/>
    </location>
</feature>
<dbReference type="AlphaFoldDB" id="A0A1Z4M3E1"/>
<name>A0A1Z4M3E1_9CYAN</name>
<feature type="chain" id="PRO_5013051831" description="DUF2690 domain-containing protein" evidence="1">
    <location>
        <begin position="27"/>
        <end position="136"/>
    </location>
</feature>
<organism evidence="2 3">
    <name type="scientific">Calothrix parasitica NIES-267</name>
    <dbReference type="NCBI Taxonomy" id="1973488"/>
    <lineage>
        <taxon>Bacteria</taxon>
        <taxon>Bacillati</taxon>
        <taxon>Cyanobacteriota</taxon>
        <taxon>Cyanophyceae</taxon>
        <taxon>Nostocales</taxon>
        <taxon>Calotrichaceae</taxon>
        <taxon>Calothrix</taxon>
    </lineage>
</organism>
<evidence type="ECO:0000313" key="2">
    <source>
        <dbReference type="EMBL" id="BAY87986.1"/>
    </source>
</evidence>
<evidence type="ECO:0000256" key="1">
    <source>
        <dbReference type="SAM" id="SignalP"/>
    </source>
</evidence>
<keyword evidence="3" id="KW-1185">Reference proteome</keyword>
<accession>A0A1Z4M3E1</accession>
<dbReference type="Proteomes" id="UP000218418">
    <property type="component" value="Plasmid plasmid4"/>
</dbReference>
<proteinExistence type="predicted"/>
<gene>
    <name evidence="2" type="ORF">NIES267_75280</name>
</gene>
<evidence type="ECO:0000313" key="3">
    <source>
        <dbReference type="Proteomes" id="UP000218418"/>
    </source>
</evidence>
<keyword evidence="2" id="KW-0614">Plasmid</keyword>
<keyword evidence="1" id="KW-0732">Signal</keyword>
<geneLocation type="plasmid" evidence="3">
    <name>Plasmid4 dna</name>
</geneLocation>
<dbReference type="EMBL" id="AP018231">
    <property type="protein sequence ID" value="BAY87986.1"/>
    <property type="molecule type" value="Genomic_DNA"/>
</dbReference>
<evidence type="ECO:0008006" key="4">
    <source>
        <dbReference type="Google" id="ProtNLM"/>
    </source>
</evidence>
<protein>
    <recommendedName>
        <fullName evidence="4">DUF2690 domain-containing protein</fullName>
    </recommendedName>
</protein>